<dbReference type="RefSeq" id="WP_035246739.1">
    <property type="nucleotide sequence ID" value="NZ_ARXU01000004.1"/>
</dbReference>
<sequence length="86" mass="9348">MDAGNIDHKEFFALAFKAGCVLFYSALVGVIGGMLPIVVSCMVFIPLIKRVPKSNLKRRAVYLGIAVFSFVVASLIVGTPYEIRVV</sequence>
<gene>
    <name evidence="2" type="ORF">T9A_01572</name>
</gene>
<name>A0ABR4WDR0_9GAMM</name>
<proteinExistence type="predicted"/>
<keyword evidence="3" id="KW-1185">Reference proteome</keyword>
<reference evidence="2 3" key="1">
    <citation type="submission" date="2012-09" db="EMBL/GenBank/DDBJ databases">
        <title>Genome Sequence of alkane-degrading Bacterium Alcanivorax jadensis T9.</title>
        <authorList>
            <person name="Lai Q."/>
            <person name="Shao Z."/>
        </authorList>
    </citation>
    <scope>NUCLEOTIDE SEQUENCE [LARGE SCALE GENOMIC DNA]</scope>
    <source>
        <strain evidence="2 3">T9</strain>
    </source>
</reference>
<protein>
    <submittedName>
        <fullName evidence="2">Uncharacterized protein</fullName>
    </submittedName>
</protein>
<keyword evidence="1" id="KW-0812">Transmembrane</keyword>
<feature type="transmembrane region" description="Helical" evidence="1">
    <location>
        <begin position="60"/>
        <end position="81"/>
    </location>
</feature>
<dbReference type="Proteomes" id="UP000029443">
    <property type="component" value="Unassembled WGS sequence"/>
</dbReference>
<organism evidence="2 3">
    <name type="scientific">Alcanivorax jadensis T9</name>
    <dbReference type="NCBI Taxonomy" id="1177181"/>
    <lineage>
        <taxon>Bacteria</taxon>
        <taxon>Pseudomonadati</taxon>
        <taxon>Pseudomonadota</taxon>
        <taxon>Gammaproteobacteria</taxon>
        <taxon>Oceanospirillales</taxon>
        <taxon>Alcanivoracaceae</taxon>
        <taxon>Alcanivorax</taxon>
    </lineage>
</organism>
<keyword evidence="1" id="KW-1133">Transmembrane helix</keyword>
<accession>A0ABR4WDR0</accession>
<dbReference type="EMBL" id="ARXU01000004">
    <property type="protein sequence ID" value="KGD61623.1"/>
    <property type="molecule type" value="Genomic_DNA"/>
</dbReference>
<evidence type="ECO:0000313" key="2">
    <source>
        <dbReference type="EMBL" id="KGD61623.1"/>
    </source>
</evidence>
<feature type="transmembrane region" description="Helical" evidence="1">
    <location>
        <begin position="21"/>
        <end position="48"/>
    </location>
</feature>
<keyword evidence="1" id="KW-0472">Membrane</keyword>
<evidence type="ECO:0000313" key="3">
    <source>
        <dbReference type="Proteomes" id="UP000029443"/>
    </source>
</evidence>
<comment type="caution">
    <text evidence="2">The sequence shown here is derived from an EMBL/GenBank/DDBJ whole genome shotgun (WGS) entry which is preliminary data.</text>
</comment>
<evidence type="ECO:0000256" key="1">
    <source>
        <dbReference type="SAM" id="Phobius"/>
    </source>
</evidence>